<feature type="transmembrane region" description="Helical" evidence="6">
    <location>
        <begin position="437"/>
        <end position="456"/>
    </location>
</feature>
<sequence length="466" mass="49708">MFRSIAYNTAVNFGAKIIATVLGVVSIAVITRYLGAAGFGHYAAIMAYAQFFGILADFGLTIVTSQLLAKPNVNEQKILNNLFTFRFLTALIFLGIAPLTALMFNYAPEVKLGIAIASLSFFFAALCQIFVGLYQTKLLMARASLAEVGGRIILTGAVIAAAAGDWGLLGMVAATVAGGLAQLIVSYLLSLPLARLRLAFDRAVWREIIALAWPLAITIALNLIYLKADIIILSLIKSPAEVGLYGAAYRVIDILITLPFILSGIALPQITAAFSRGDASEANQIIQRSFDALAIFALPLMIGAQFVAAPLMALVAGQEFALSGRILRLLIIACGAIYLGAIFSHAVVAVAKQKKLIPAYGFVAVTSLIGYLIFIPRYSYFGAAGVTIYSEAAMSLLTFVIAFYCLKFAPNLKIFLKAFLASLIMGLILYLSPSLNFISALSLAAIVYAVSLGLLMNKELKKLAGL</sequence>
<dbReference type="InterPro" id="IPR002797">
    <property type="entry name" value="Polysacc_synth"/>
</dbReference>
<evidence type="ECO:0000256" key="5">
    <source>
        <dbReference type="ARBA" id="ARBA00023136"/>
    </source>
</evidence>
<feature type="transmembrane region" description="Helical" evidence="6">
    <location>
        <begin position="12"/>
        <end position="35"/>
    </location>
</feature>
<feature type="transmembrane region" description="Helical" evidence="6">
    <location>
        <begin position="292"/>
        <end position="314"/>
    </location>
</feature>
<feature type="transmembrane region" description="Helical" evidence="6">
    <location>
        <begin position="210"/>
        <end position="236"/>
    </location>
</feature>
<gene>
    <name evidence="7" type="ORF">COU00_02260</name>
</gene>
<dbReference type="CDD" id="cd13128">
    <property type="entry name" value="MATE_Wzx_like"/>
    <property type="match status" value="1"/>
</dbReference>
<comment type="caution">
    <text evidence="7">The sequence shown here is derived from an EMBL/GenBank/DDBJ whole genome shotgun (WGS) entry which is preliminary data.</text>
</comment>
<dbReference type="GO" id="GO:0005886">
    <property type="term" value="C:plasma membrane"/>
    <property type="evidence" value="ECO:0007669"/>
    <property type="project" value="UniProtKB-SubCell"/>
</dbReference>
<dbReference type="InterPro" id="IPR050833">
    <property type="entry name" value="Poly_Biosynth_Transport"/>
</dbReference>
<dbReference type="Proteomes" id="UP000229335">
    <property type="component" value="Unassembled WGS sequence"/>
</dbReference>
<evidence type="ECO:0000313" key="8">
    <source>
        <dbReference type="Proteomes" id="UP000229335"/>
    </source>
</evidence>
<evidence type="ECO:0000256" key="1">
    <source>
        <dbReference type="ARBA" id="ARBA00004651"/>
    </source>
</evidence>
<keyword evidence="3 6" id="KW-0812">Transmembrane</keyword>
<evidence type="ECO:0000256" key="2">
    <source>
        <dbReference type="ARBA" id="ARBA00022475"/>
    </source>
</evidence>
<keyword evidence="5 6" id="KW-0472">Membrane</keyword>
<feature type="transmembrane region" description="Helical" evidence="6">
    <location>
        <begin position="414"/>
        <end position="431"/>
    </location>
</feature>
<dbReference type="AlphaFoldDB" id="A0A2M6WM22"/>
<keyword evidence="4 6" id="KW-1133">Transmembrane helix</keyword>
<evidence type="ECO:0000256" key="6">
    <source>
        <dbReference type="SAM" id="Phobius"/>
    </source>
</evidence>
<feature type="transmembrane region" description="Helical" evidence="6">
    <location>
        <begin position="41"/>
        <end position="63"/>
    </location>
</feature>
<feature type="transmembrane region" description="Helical" evidence="6">
    <location>
        <begin position="169"/>
        <end position="189"/>
    </location>
</feature>
<dbReference type="PANTHER" id="PTHR30250">
    <property type="entry name" value="PST FAMILY PREDICTED COLANIC ACID TRANSPORTER"/>
    <property type="match status" value="1"/>
</dbReference>
<protein>
    <submittedName>
        <fullName evidence="7">Uncharacterized protein</fullName>
    </submittedName>
</protein>
<dbReference type="Pfam" id="PF01943">
    <property type="entry name" value="Polysacc_synt"/>
    <property type="match status" value="1"/>
</dbReference>
<feature type="transmembrane region" description="Helical" evidence="6">
    <location>
        <begin position="145"/>
        <end position="163"/>
    </location>
</feature>
<feature type="transmembrane region" description="Helical" evidence="6">
    <location>
        <begin position="380"/>
        <end position="402"/>
    </location>
</feature>
<feature type="transmembrane region" description="Helical" evidence="6">
    <location>
        <begin position="112"/>
        <end position="133"/>
    </location>
</feature>
<evidence type="ECO:0000313" key="7">
    <source>
        <dbReference type="EMBL" id="PIT93827.1"/>
    </source>
</evidence>
<proteinExistence type="predicted"/>
<feature type="transmembrane region" description="Helical" evidence="6">
    <location>
        <begin position="326"/>
        <end position="350"/>
    </location>
</feature>
<feature type="transmembrane region" description="Helical" evidence="6">
    <location>
        <begin position="83"/>
        <end position="106"/>
    </location>
</feature>
<organism evidence="7 8">
    <name type="scientific">Candidatus Falkowbacteria bacterium CG10_big_fil_rev_8_21_14_0_10_43_11</name>
    <dbReference type="NCBI Taxonomy" id="1974568"/>
    <lineage>
        <taxon>Bacteria</taxon>
        <taxon>Candidatus Falkowiibacteriota</taxon>
    </lineage>
</organism>
<feature type="transmembrane region" description="Helical" evidence="6">
    <location>
        <begin position="248"/>
        <end position="271"/>
    </location>
</feature>
<dbReference type="PANTHER" id="PTHR30250:SF11">
    <property type="entry name" value="O-ANTIGEN TRANSPORTER-RELATED"/>
    <property type="match status" value="1"/>
</dbReference>
<feature type="transmembrane region" description="Helical" evidence="6">
    <location>
        <begin position="357"/>
        <end position="374"/>
    </location>
</feature>
<evidence type="ECO:0000256" key="3">
    <source>
        <dbReference type="ARBA" id="ARBA00022692"/>
    </source>
</evidence>
<dbReference type="EMBL" id="PFAS01000037">
    <property type="protein sequence ID" value="PIT93827.1"/>
    <property type="molecule type" value="Genomic_DNA"/>
</dbReference>
<accession>A0A2M6WM22</accession>
<name>A0A2M6WM22_9BACT</name>
<comment type="subcellular location">
    <subcellularLocation>
        <location evidence="1">Cell membrane</location>
        <topology evidence="1">Multi-pass membrane protein</topology>
    </subcellularLocation>
</comment>
<reference evidence="8" key="1">
    <citation type="submission" date="2017-09" db="EMBL/GenBank/DDBJ databases">
        <title>Depth-based differentiation of microbial function through sediment-hosted aquifers and enrichment of novel symbionts in the deep terrestrial subsurface.</title>
        <authorList>
            <person name="Probst A.J."/>
            <person name="Ladd B."/>
            <person name="Jarett J.K."/>
            <person name="Geller-Mcgrath D.E."/>
            <person name="Sieber C.M.K."/>
            <person name="Emerson J.B."/>
            <person name="Anantharaman K."/>
            <person name="Thomas B.C."/>
            <person name="Malmstrom R."/>
            <person name="Stieglmeier M."/>
            <person name="Klingl A."/>
            <person name="Woyke T."/>
            <person name="Ryan C.M."/>
            <person name="Banfield J.F."/>
        </authorList>
    </citation>
    <scope>NUCLEOTIDE SEQUENCE [LARGE SCALE GENOMIC DNA]</scope>
</reference>
<evidence type="ECO:0000256" key="4">
    <source>
        <dbReference type="ARBA" id="ARBA00022989"/>
    </source>
</evidence>
<keyword evidence="2" id="KW-1003">Cell membrane</keyword>